<dbReference type="Proteomes" id="UP000310066">
    <property type="component" value="Unassembled WGS sequence"/>
</dbReference>
<feature type="region of interest" description="Disordered" evidence="1">
    <location>
        <begin position="1"/>
        <end position="129"/>
    </location>
</feature>
<dbReference type="EMBL" id="NAJP01000057">
    <property type="protein sequence ID" value="TKA36712.1"/>
    <property type="molecule type" value="Genomic_DNA"/>
</dbReference>
<evidence type="ECO:0000313" key="3">
    <source>
        <dbReference type="Proteomes" id="UP000310066"/>
    </source>
</evidence>
<reference evidence="2 3" key="1">
    <citation type="submission" date="2017-03" db="EMBL/GenBank/DDBJ databases">
        <title>Genomes of endolithic fungi from Antarctica.</title>
        <authorList>
            <person name="Coleine C."/>
            <person name="Masonjones S."/>
            <person name="Stajich J.E."/>
        </authorList>
    </citation>
    <scope>NUCLEOTIDE SEQUENCE [LARGE SCALE GENOMIC DNA]</scope>
    <source>
        <strain evidence="2 3">CCFEE 5311</strain>
    </source>
</reference>
<feature type="compositionally biased region" description="Acidic residues" evidence="1">
    <location>
        <begin position="51"/>
        <end position="69"/>
    </location>
</feature>
<name>A0A4U0UN65_9PEZI</name>
<proteinExistence type="predicted"/>
<feature type="compositionally biased region" description="Pro residues" evidence="1">
    <location>
        <begin position="101"/>
        <end position="111"/>
    </location>
</feature>
<dbReference type="STRING" id="329885.A0A4U0UN65"/>
<organism evidence="2 3">
    <name type="scientific">Friedmanniomyces endolithicus</name>
    <dbReference type="NCBI Taxonomy" id="329885"/>
    <lineage>
        <taxon>Eukaryota</taxon>
        <taxon>Fungi</taxon>
        <taxon>Dikarya</taxon>
        <taxon>Ascomycota</taxon>
        <taxon>Pezizomycotina</taxon>
        <taxon>Dothideomycetes</taxon>
        <taxon>Dothideomycetidae</taxon>
        <taxon>Mycosphaerellales</taxon>
        <taxon>Teratosphaeriaceae</taxon>
        <taxon>Friedmanniomyces</taxon>
    </lineage>
</organism>
<dbReference type="OrthoDB" id="5420391at2759"/>
<dbReference type="AlphaFoldDB" id="A0A4U0UN65"/>
<protein>
    <submittedName>
        <fullName evidence="2">Uncharacterized protein</fullName>
    </submittedName>
</protein>
<accession>A0A4U0UN65</accession>
<comment type="caution">
    <text evidence="2">The sequence shown here is derived from an EMBL/GenBank/DDBJ whole genome shotgun (WGS) entry which is preliminary data.</text>
</comment>
<evidence type="ECO:0000256" key="1">
    <source>
        <dbReference type="SAM" id="MobiDB-lite"/>
    </source>
</evidence>
<dbReference type="PANTHER" id="PTHR42084:SF1">
    <property type="entry name" value="SERINE_THREONINE-PROTEIN KINASE PPK6"/>
    <property type="match status" value="1"/>
</dbReference>
<gene>
    <name evidence="2" type="ORF">B0A54_11580</name>
</gene>
<evidence type="ECO:0000313" key="2">
    <source>
        <dbReference type="EMBL" id="TKA36712.1"/>
    </source>
</evidence>
<feature type="region of interest" description="Disordered" evidence="1">
    <location>
        <begin position="180"/>
        <end position="206"/>
    </location>
</feature>
<dbReference type="PANTHER" id="PTHR42084">
    <property type="entry name" value="YALI0E26631P"/>
    <property type="match status" value="1"/>
</dbReference>
<sequence>MSQDLFAEFGSQAPALQLAGDRSGGQKPSRPPGGTGVQPATSHGLVIVPFADEERDAIAEDDDFGDFEDASNTTAATHEEQTHTPPSEAVEQLSQRMPVKTYPPPKAPPPVRNQVPNRPPKEPQNVGRHPFANHMDMLFAADDDEYDAGADEMADLATNPEAAMAYSKRVIAAQQGNILDRDSPSAPAVRGSAESKHETKKLRKKSAYVPAPNAEVLFDAEEATQDDFGEFEAASYLTDRNDAASTGSQAPDMDLLALGERTGREPLPLSEPTGNLDNDAWDDFETSATPVVGAKEVGISNATEDSPVQHTLNGIAAEAQVNPIGIDPLPPTNVPPPAVLLSIFPSIFASGQEALLDPLSKLDMKQRQVLLAHPATHSFLRGYLGLAVVLGHIIAGRKLRWKRDHYLSQGTRIGPAAAGGKSSGMKLAGVDRSETAKEDREVLDAVRLWKSQIGRLRSAVAAASSITPDGEGRLPPVPEISEQTVPVRSVKAVEGGVTAPHACALCGLRREERVARVDVEVDDSFGEWWVEGMSMHLLCRKFWEEHRGKLRSR</sequence>